<dbReference type="GO" id="GO:0003677">
    <property type="term" value="F:DNA binding"/>
    <property type="evidence" value="ECO:0007669"/>
    <property type="project" value="UniProtKB-UniRule"/>
</dbReference>
<evidence type="ECO:0000256" key="1">
    <source>
        <dbReference type="ARBA" id="ARBA00023015"/>
    </source>
</evidence>
<dbReference type="InterPro" id="IPR009057">
    <property type="entry name" value="Homeodomain-like_sf"/>
</dbReference>
<reference evidence="6" key="1">
    <citation type="submission" date="2023-03" db="EMBL/GenBank/DDBJ databases">
        <title>Amycolatopsis taiwanensis NBRC 103393.</title>
        <authorList>
            <person name="Ichikawa N."/>
            <person name="Sato H."/>
            <person name="Tonouchi N."/>
        </authorList>
    </citation>
    <scope>NUCLEOTIDE SEQUENCE</scope>
    <source>
        <strain evidence="6">NBRC 103393</strain>
    </source>
</reference>
<evidence type="ECO:0000256" key="3">
    <source>
        <dbReference type="ARBA" id="ARBA00023163"/>
    </source>
</evidence>
<feature type="domain" description="HTH tetR-type" evidence="5">
    <location>
        <begin position="7"/>
        <end position="67"/>
    </location>
</feature>
<evidence type="ECO:0000313" key="6">
    <source>
        <dbReference type="EMBL" id="GLY68717.1"/>
    </source>
</evidence>
<sequence>MARTPDPDRRARVLADATDYVLAHGLAGLSLRPLAAALGTSTRMLLYDFGDKQQLVAATLAEARRRLAELFTQHIEGASRTETLSAMWTWLTAPEQQPYLQLFFEIHIDAMAHPERYPDGGRGLITDWLGFFTSTNRDQPVDRTTATLMIATVRGLLLDRFLTHDHERTHQALEHLAALLAD</sequence>
<name>A0A9W6R6X3_9PSEU</name>
<dbReference type="PANTHER" id="PTHR47506">
    <property type="entry name" value="TRANSCRIPTIONAL REGULATORY PROTEIN"/>
    <property type="match status" value="1"/>
</dbReference>
<keyword evidence="2 4" id="KW-0238">DNA-binding</keyword>
<dbReference type="RefSeq" id="WP_285488540.1">
    <property type="nucleotide sequence ID" value="NZ_BSTI01000012.1"/>
</dbReference>
<dbReference type="Pfam" id="PF00440">
    <property type="entry name" value="TetR_N"/>
    <property type="match status" value="1"/>
</dbReference>
<evidence type="ECO:0000313" key="7">
    <source>
        <dbReference type="Proteomes" id="UP001165136"/>
    </source>
</evidence>
<comment type="caution">
    <text evidence="6">The sequence shown here is derived from an EMBL/GenBank/DDBJ whole genome shotgun (WGS) entry which is preliminary data.</text>
</comment>
<dbReference type="AlphaFoldDB" id="A0A9W6R6X3"/>
<feature type="DNA-binding region" description="H-T-H motif" evidence="4">
    <location>
        <begin position="30"/>
        <end position="49"/>
    </location>
</feature>
<keyword evidence="3" id="KW-0804">Transcription</keyword>
<dbReference type="PANTHER" id="PTHR47506:SF6">
    <property type="entry name" value="HTH-TYPE TRANSCRIPTIONAL REPRESSOR NEMR"/>
    <property type="match status" value="1"/>
</dbReference>
<proteinExistence type="predicted"/>
<dbReference type="PROSITE" id="PS50977">
    <property type="entry name" value="HTH_TETR_2"/>
    <property type="match status" value="1"/>
</dbReference>
<organism evidence="6 7">
    <name type="scientific">Amycolatopsis taiwanensis</name>
    <dbReference type="NCBI Taxonomy" id="342230"/>
    <lineage>
        <taxon>Bacteria</taxon>
        <taxon>Bacillati</taxon>
        <taxon>Actinomycetota</taxon>
        <taxon>Actinomycetes</taxon>
        <taxon>Pseudonocardiales</taxon>
        <taxon>Pseudonocardiaceae</taxon>
        <taxon>Amycolatopsis</taxon>
    </lineage>
</organism>
<evidence type="ECO:0000256" key="4">
    <source>
        <dbReference type="PROSITE-ProRule" id="PRU00335"/>
    </source>
</evidence>
<dbReference type="InterPro" id="IPR001647">
    <property type="entry name" value="HTH_TetR"/>
</dbReference>
<dbReference type="EMBL" id="BSTI01000012">
    <property type="protein sequence ID" value="GLY68717.1"/>
    <property type="molecule type" value="Genomic_DNA"/>
</dbReference>
<dbReference type="Gene3D" id="1.10.357.10">
    <property type="entry name" value="Tetracycline Repressor, domain 2"/>
    <property type="match status" value="1"/>
</dbReference>
<evidence type="ECO:0000256" key="2">
    <source>
        <dbReference type="ARBA" id="ARBA00023125"/>
    </source>
</evidence>
<dbReference type="Proteomes" id="UP001165136">
    <property type="component" value="Unassembled WGS sequence"/>
</dbReference>
<protein>
    <submittedName>
        <fullName evidence="6">TetR family transcriptional regulator</fullName>
    </submittedName>
</protein>
<keyword evidence="1" id="KW-0805">Transcription regulation</keyword>
<evidence type="ECO:0000259" key="5">
    <source>
        <dbReference type="PROSITE" id="PS50977"/>
    </source>
</evidence>
<keyword evidence="7" id="KW-1185">Reference proteome</keyword>
<gene>
    <name evidence="6" type="ORF">Atai01_53360</name>
</gene>
<dbReference type="SUPFAM" id="SSF46689">
    <property type="entry name" value="Homeodomain-like"/>
    <property type="match status" value="1"/>
</dbReference>
<accession>A0A9W6R6X3</accession>